<dbReference type="InterPro" id="IPR020603">
    <property type="entry name" value="MraZ_dom"/>
</dbReference>
<evidence type="ECO:0000256" key="1">
    <source>
        <dbReference type="ARBA" id="ARBA00013860"/>
    </source>
</evidence>
<dbReference type="Proteomes" id="UP000182379">
    <property type="component" value="Unassembled WGS sequence"/>
</dbReference>
<dbReference type="EMBL" id="FNOP01000001">
    <property type="protein sequence ID" value="SDW36371.1"/>
    <property type="molecule type" value="Genomic_DNA"/>
</dbReference>
<comment type="caution">
    <text evidence="9">The sequence shown here is derived from an EMBL/GenBank/DDBJ whole genome shotgun (WGS) entry which is preliminary data.</text>
</comment>
<name>A0A1H2SXK9_ACIFE</name>
<accession>A0A1H2SXK9</accession>
<dbReference type="HAMAP" id="MF_01008">
    <property type="entry name" value="MraZ"/>
    <property type="match status" value="1"/>
</dbReference>
<organism evidence="9 10">
    <name type="scientific">Acidaminococcus fermentans</name>
    <dbReference type="NCBI Taxonomy" id="905"/>
    <lineage>
        <taxon>Bacteria</taxon>
        <taxon>Bacillati</taxon>
        <taxon>Bacillota</taxon>
        <taxon>Negativicutes</taxon>
        <taxon>Acidaminococcales</taxon>
        <taxon>Acidaminococcaceae</taxon>
        <taxon>Acidaminococcus</taxon>
    </lineage>
</organism>
<keyword evidence="3" id="KW-0677">Repeat</keyword>
<dbReference type="Gene3D" id="3.40.1550.20">
    <property type="entry name" value="Transcriptional regulator MraZ domain"/>
    <property type="match status" value="1"/>
</dbReference>
<dbReference type="RefSeq" id="WP_012938657.1">
    <property type="nucleotide sequence ID" value="NZ_CALAKB010000032.1"/>
</dbReference>
<dbReference type="InterPro" id="IPR003444">
    <property type="entry name" value="MraZ"/>
</dbReference>
<dbReference type="AlphaFoldDB" id="A0A1H2SXK9"/>
<keyword evidence="5 7" id="KW-0238">DNA-binding</keyword>
<evidence type="ECO:0000313" key="10">
    <source>
        <dbReference type="Proteomes" id="UP000182379"/>
    </source>
</evidence>
<evidence type="ECO:0000256" key="2">
    <source>
        <dbReference type="ARBA" id="ARBA00022490"/>
    </source>
</evidence>
<dbReference type="OMA" id="ECELDGN"/>
<comment type="subunit">
    <text evidence="7">Forms oligomers.</text>
</comment>
<dbReference type="GeneID" id="78335006"/>
<dbReference type="CDD" id="cd16321">
    <property type="entry name" value="MraZ_C"/>
    <property type="match status" value="1"/>
</dbReference>
<keyword evidence="6 7" id="KW-0804">Transcription</keyword>
<proteinExistence type="inferred from homology"/>
<dbReference type="GO" id="GO:0005737">
    <property type="term" value="C:cytoplasm"/>
    <property type="evidence" value="ECO:0007669"/>
    <property type="project" value="UniProtKB-UniRule"/>
</dbReference>
<evidence type="ECO:0000259" key="8">
    <source>
        <dbReference type="PROSITE" id="PS51740"/>
    </source>
</evidence>
<comment type="similarity">
    <text evidence="7">Belongs to the MraZ family.</text>
</comment>
<protein>
    <recommendedName>
        <fullName evidence="1 7">Transcriptional regulator MraZ</fullName>
    </recommendedName>
</protein>
<dbReference type="NCBIfam" id="TIGR00242">
    <property type="entry name" value="division/cell wall cluster transcriptional repressor MraZ"/>
    <property type="match status" value="1"/>
</dbReference>
<dbReference type="GO" id="GO:0003700">
    <property type="term" value="F:DNA-binding transcription factor activity"/>
    <property type="evidence" value="ECO:0007669"/>
    <property type="project" value="UniProtKB-UniRule"/>
</dbReference>
<evidence type="ECO:0000256" key="4">
    <source>
        <dbReference type="ARBA" id="ARBA00023015"/>
    </source>
</evidence>
<dbReference type="SUPFAM" id="SSF89447">
    <property type="entry name" value="AbrB/MazE/MraZ-like"/>
    <property type="match status" value="1"/>
</dbReference>
<comment type="subcellular location">
    <subcellularLocation>
        <location evidence="7">Cytoplasm</location>
        <location evidence="7">Nucleoid</location>
    </subcellularLocation>
</comment>
<feature type="domain" description="SpoVT-AbrB" evidence="8">
    <location>
        <begin position="76"/>
        <end position="119"/>
    </location>
</feature>
<evidence type="ECO:0000313" key="9">
    <source>
        <dbReference type="EMBL" id="SDW36371.1"/>
    </source>
</evidence>
<sequence>MLMGEFEHALDSKGRLFVPAKMRENLGPSFVVTKGVDGCLDVYPLEAWEKLKNSFAQKMMPKQKMRDVSRFIFGGACEVEPDKQGRILLPANLRTYARIGETALIVGVGGKAEIWDAQRYADYTKAVEGDVAELIEELDFE</sequence>
<gene>
    <name evidence="7" type="primary">mraZ</name>
    <name evidence="9" type="ORF">SAMN05216495_10150</name>
</gene>
<dbReference type="InterPro" id="IPR035642">
    <property type="entry name" value="MraZ_N"/>
</dbReference>
<evidence type="ECO:0000256" key="6">
    <source>
        <dbReference type="ARBA" id="ARBA00023163"/>
    </source>
</evidence>
<dbReference type="GO" id="GO:0009295">
    <property type="term" value="C:nucleoid"/>
    <property type="evidence" value="ECO:0007669"/>
    <property type="project" value="UniProtKB-SubCell"/>
</dbReference>
<dbReference type="InterPro" id="IPR035644">
    <property type="entry name" value="MraZ_C"/>
</dbReference>
<dbReference type="InterPro" id="IPR037914">
    <property type="entry name" value="SpoVT-AbrB_sf"/>
</dbReference>
<dbReference type="InterPro" id="IPR038619">
    <property type="entry name" value="MraZ_sf"/>
</dbReference>
<dbReference type="GO" id="GO:0000976">
    <property type="term" value="F:transcription cis-regulatory region binding"/>
    <property type="evidence" value="ECO:0007669"/>
    <property type="project" value="TreeGrafter"/>
</dbReference>
<evidence type="ECO:0000256" key="3">
    <source>
        <dbReference type="ARBA" id="ARBA00022737"/>
    </source>
</evidence>
<dbReference type="GO" id="GO:2000143">
    <property type="term" value="P:negative regulation of DNA-templated transcription initiation"/>
    <property type="evidence" value="ECO:0007669"/>
    <property type="project" value="TreeGrafter"/>
</dbReference>
<dbReference type="InterPro" id="IPR007159">
    <property type="entry name" value="SpoVT-AbrB_dom"/>
</dbReference>
<keyword evidence="4 7" id="KW-0805">Transcription regulation</keyword>
<dbReference type="Pfam" id="PF02381">
    <property type="entry name" value="MraZ"/>
    <property type="match status" value="2"/>
</dbReference>
<evidence type="ECO:0000256" key="7">
    <source>
        <dbReference type="HAMAP-Rule" id="MF_01008"/>
    </source>
</evidence>
<keyword evidence="2 7" id="KW-0963">Cytoplasm</keyword>
<dbReference type="PANTHER" id="PTHR34701">
    <property type="entry name" value="TRANSCRIPTIONAL REGULATOR MRAZ"/>
    <property type="match status" value="1"/>
</dbReference>
<dbReference type="PROSITE" id="PS51740">
    <property type="entry name" value="SPOVT_ABRB"/>
    <property type="match status" value="2"/>
</dbReference>
<reference evidence="9 10" key="1">
    <citation type="submission" date="2016-10" db="EMBL/GenBank/DDBJ databases">
        <authorList>
            <person name="Varghese N."/>
            <person name="Submissions S."/>
        </authorList>
    </citation>
    <scope>NUCLEOTIDE SEQUENCE [LARGE SCALE GENOMIC DNA]</scope>
    <source>
        <strain evidence="9 10">WCC6</strain>
    </source>
</reference>
<evidence type="ECO:0000256" key="5">
    <source>
        <dbReference type="ARBA" id="ARBA00023125"/>
    </source>
</evidence>
<dbReference type="CDD" id="cd16320">
    <property type="entry name" value="MraZ_N"/>
    <property type="match status" value="1"/>
</dbReference>
<dbReference type="PANTHER" id="PTHR34701:SF1">
    <property type="entry name" value="TRANSCRIPTIONAL REGULATOR MRAZ"/>
    <property type="match status" value="1"/>
</dbReference>
<feature type="domain" description="SpoVT-AbrB" evidence="8">
    <location>
        <begin position="5"/>
        <end position="47"/>
    </location>
</feature>